<evidence type="ECO:0000256" key="3">
    <source>
        <dbReference type="ARBA" id="ARBA00012737"/>
    </source>
</evidence>
<gene>
    <name evidence="9" type="primary">asnB</name>
    <name evidence="9" type="ORF">HL667_24800</name>
</gene>
<dbReference type="SUPFAM" id="SSF52402">
    <property type="entry name" value="Adenine nucleotide alpha hydrolases-like"/>
    <property type="match status" value="1"/>
</dbReference>
<sequence length="646" mass="70557">MCGIAGIIGRVDDDNRAALQRMNDAMLHRGPDAGGTWVSEPDERGWGALLGHRRLAILDLSPAGVQPMTDPVTGHVIVFNGEIYNFADLRKRLAAEGQTFNSTGDTAVMLRALGLHGPEAVAWLRGMFAFACWDPKQRRLLLARDPLGIKPLYVARAASHDAGWSLAFASELRALLASGLLGKPQLDPQAVASGVWNGFVVGPGTAVKGVELLPPGHLTAFDGVGHTVRDEDFWTIPGHAPQQDMDEEQLAAILQDTLGLHLASDVPLAVFLSGGIDSSVMANLAQRAAKSPIHTFTLAFEEQELNEGPIARRIAGAIGTEHHEVVLTEQHFVDNLDAALDSLDQPTFDGLNAYYMSHAIRGAGFTVALSGTGGDELFGGYTSFRDLPVLQQWSRRTAWLPNPLKVAAAALASRMLSSSGGAVAPQTRWAKLPDMVRRSDDLLALYQMAYALFLPGFQRELLASDLVATLNDGLPAAMKAKITAETRARTPLSAISVMEQRLFLGERLLRDNDVASMAASLEQRVPLVDQVLFDSVDRLPEPTRYEPPRSKAMLRRIGLRGLDLSLFDRPKSGFVLPLDRWIRRGLQDAMDKTLRDPQAIAAVGLAPAAVERLWRAFLDGAPGIYWSRVWAIYVLVRWCHRHRVFR</sequence>
<dbReference type="PANTHER" id="PTHR43284">
    <property type="entry name" value="ASPARAGINE SYNTHETASE (GLUTAMINE-HYDROLYZING)"/>
    <property type="match status" value="1"/>
</dbReference>
<evidence type="ECO:0000313" key="10">
    <source>
        <dbReference type="Proteomes" id="UP000886476"/>
    </source>
</evidence>
<dbReference type="Gene3D" id="3.40.50.620">
    <property type="entry name" value="HUPs"/>
    <property type="match status" value="2"/>
</dbReference>
<keyword evidence="5" id="KW-0067">ATP-binding</keyword>
<proteinExistence type="inferred from homology"/>
<dbReference type="SUPFAM" id="SSF56235">
    <property type="entry name" value="N-terminal nucleophile aminohydrolases (Ntn hydrolases)"/>
    <property type="match status" value="1"/>
</dbReference>
<dbReference type="NCBIfam" id="TIGR01536">
    <property type="entry name" value="asn_synth_AEB"/>
    <property type="match status" value="1"/>
</dbReference>
<dbReference type="InterPro" id="IPR029055">
    <property type="entry name" value="Ntn_hydrolases_N"/>
</dbReference>
<dbReference type="CDD" id="cd00712">
    <property type="entry name" value="AsnB"/>
    <property type="match status" value="1"/>
</dbReference>
<dbReference type="InterPro" id="IPR014729">
    <property type="entry name" value="Rossmann-like_a/b/a_fold"/>
</dbReference>
<evidence type="ECO:0000256" key="2">
    <source>
        <dbReference type="ARBA" id="ARBA00005752"/>
    </source>
</evidence>
<evidence type="ECO:0000256" key="6">
    <source>
        <dbReference type="ARBA" id="ARBA00022962"/>
    </source>
</evidence>
<evidence type="ECO:0000259" key="8">
    <source>
        <dbReference type="PROSITE" id="PS51278"/>
    </source>
</evidence>
<keyword evidence="6" id="KW-0315">Glutamine amidotransferase</keyword>
<evidence type="ECO:0000256" key="5">
    <source>
        <dbReference type="ARBA" id="ARBA00022840"/>
    </source>
</evidence>
<feature type="domain" description="Glutamine amidotransferase type-2" evidence="8">
    <location>
        <begin position="2"/>
        <end position="224"/>
    </location>
</feature>
<accession>A0ABX2CLT1</accession>
<dbReference type="Pfam" id="PF13537">
    <property type="entry name" value="GATase_7"/>
    <property type="match status" value="1"/>
</dbReference>
<comment type="catalytic activity">
    <reaction evidence="7">
        <text>L-aspartate + L-glutamine + ATP + H2O = L-asparagine + L-glutamate + AMP + diphosphate + H(+)</text>
        <dbReference type="Rhea" id="RHEA:12228"/>
        <dbReference type="ChEBI" id="CHEBI:15377"/>
        <dbReference type="ChEBI" id="CHEBI:15378"/>
        <dbReference type="ChEBI" id="CHEBI:29985"/>
        <dbReference type="ChEBI" id="CHEBI:29991"/>
        <dbReference type="ChEBI" id="CHEBI:30616"/>
        <dbReference type="ChEBI" id="CHEBI:33019"/>
        <dbReference type="ChEBI" id="CHEBI:58048"/>
        <dbReference type="ChEBI" id="CHEBI:58359"/>
        <dbReference type="ChEBI" id="CHEBI:456215"/>
        <dbReference type="EC" id="6.3.5.4"/>
    </reaction>
</comment>
<keyword evidence="10" id="KW-1185">Reference proteome</keyword>
<dbReference type="CDD" id="cd01991">
    <property type="entry name" value="Asn_synthase_B_C"/>
    <property type="match status" value="1"/>
</dbReference>
<dbReference type="PIRSF" id="PIRSF001589">
    <property type="entry name" value="Asn_synthetase_glu-h"/>
    <property type="match status" value="1"/>
</dbReference>
<dbReference type="InterPro" id="IPR006426">
    <property type="entry name" value="Asn_synth_AEB"/>
</dbReference>
<evidence type="ECO:0000256" key="7">
    <source>
        <dbReference type="ARBA" id="ARBA00048741"/>
    </source>
</evidence>
<dbReference type="EC" id="6.3.5.4" evidence="3"/>
<dbReference type="PROSITE" id="PS51278">
    <property type="entry name" value="GATASE_TYPE_2"/>
    <property type="match status" value="1"/>
</dbReference>
<protein>
    <recommendedName>
        <fullName evidence="3">asparagine synthase (glutamine-hydrolyzing)</fullName>
        <ecNumber evidence="3">6.3.5.4</ecNumber>
    </recommendedName>
</protein>
<dbReference type="EMBL" id="JABFDN010000010">
    <property type="protein sequence ID" value="NPU68242.1"/>
    <property type="molecule type" value="Genomic_DNA"/>
</dbReference>
<evidence type="ECO:0000256" key="1">
    <source>
        <dbReference type="ARBA" id="ARBA00005187"/>
    </source>
</evidence>
<dbReference type="GO" id="GO:0004066">
    <property type="term" value="F:asparagine synthase (glutamine-hydrolyzing) activity"/>
    <property type="evidence" value="ECO:0007669"/>
    <property type="project" value="UniProtKB-EC"/>
</dbReference>
<dbReference type="Pfam" id="PF00733">
    <property type="entry name" value="Asn_synthase"/>
    <property type="match status" value="1"/>
</dbReference>
<evidence type="ECO:0000256" key="4">
    <source>
        <dbReference type="ARBA" id="ARBA00022741"/>
    </source>
</evidence>
<dbReference type="InterPro" id="IPR017932">
    <property type="entry name" value="GATase_2_dom"/>
</dbReference>
<dbReference type="Gene3D" id="3.60.20.10">
    <property type="entry name" value="Glutamine Phosphoribosylpyrophosphate, subunit 1, domain 1"/>
    <property type="match status" value="1"/>
</dbReference>
<keyword evidence="4" id="KW-0547">Nucleotide-binding</keyword>
<keyword evidence="9" id="KW-0436">Ligase</keyword>
<comment type="caution">
    <text evidence="9">The sequence shown here is derived from an EMBL/GenBank/DDBJ whole genome shotgun (WGS) entry which is preliminary data.</text>
</comment>
<dbReference type="InterPro" id="IPR051786">
    <property type="entry name" value="ASN_synthetase/amidase"/>
</dbReference>
<reference evidence="9" key="1">
    <citation type="submission" date="2020-05" db="EMBL/GenBank/DDBJ databases">
        <title>Nod-independent and nitrogen-fixing Bradyrhizobium aeschynomene sp. nov. isolated from nodules of Aeschynomene indica.</title>
        <authorList>
            <person name="Zhang Z."/>
        </authorList>
    </citation>
    <scope>NUCLEOTIDE SEQUENCE</scope>
    <source>
        <strain evidence="9">83012</strain>
    </source>
</reference>
<dbReference type="Proteomes" id="UP000886476">
    <property type="component" value="Unassembled WGS sequence"/>
</dbReference>
<dbReference type="RefSeq" id="WP_172113319.1">
    <property type="nucleotide sequence ID" value="NZ_JABFDN010000010.1"/>
</dbReference>
<dbReference type="PANTHER" id="PTHR43284:SF1">
    <property type="entry name" value="ASPARAGINE SYNTHETASE"/>
    <property type="match status" value="1"/>
</dbReference>
<comment type="similarity">
    <text evidence="2">Belongs to the asparagine synthetase family.</text>
</comment>
<evidence type="ECO:0000313" key="9">
    <source>
        <dbReference type="EMBL" id="NPU68242.1"/>
    </source>
</evidence>
<dbReference type="InterPro" id="IPR001962">
    <property type="entry name" value="Asn_synthase"/>
</dbReference>
<organism evidence="9 10">
    <name type="scientific">Bradyrhizobium aeschynomenes</name>
    <dbReference type="NCBI Taxonomy" id="2734909"/>
    <lineage>
        <taxon>Bacteria</taxon>
        <taxon>Pseudomonadati</taxon>
        <taxon>Pseudomonadota</taxon>
        <taxon>Alphaproteobacteria</taxon>
        <taxon>Hyphomicrobiales</taxon>
        <taxon>Nitrobacteraceae</taxon>
        <taxon>Bradyrhizobium</taxon>
    </lineage>
</organism>
<comment type="pathway">
    <text evidence="1">Amino-acid biosynthesis; L-asparagine biosynthesis; L-asparagine from L-aspartate (L-Gln route): step 1/1.</text>
</comment>
<name>A0ABX2CLT1_9BRAD</name>
<dbReference type="InterPro" id="IPR033738">
    <property type="entry name" value="AsnB_N"/>
</dbReference>